<dbReference type="PANTHER" id="PTHR43046">
    <property type="entry name" value="GDP-MANNOSE MANNOSYL HYDROLASE"/>
    <property type="match status" value="1"/>
</dbReference>
<dbReference type="InterPro" id="IPR020084">
    <property type="entry name" value="NUDIX_hydrolase_CS"/>
</dbReference>
<evidence type="ECO:0000313" key="4">
    <source>
        <dbReference type="EMBL" id="GGJ60454.1"/>
    </source>
</evidence>
<dbReference type="PROSITE" id="PS00893">
    <property type="entry name" value="NUDIX_BOX"/>
    <property type="match status" value="1"/>
</dbReference>
<dbReference type="InterPro" id="IPR000086">
    <property type="entry name" value="NUDIX_hydrolase_dom"/>
</dbReference>
<dbReference type="Pfam" id="PF00293">
    <property type="entry name" value="NUDIX"/>
    <property type="match status" value="1"/>
</dbReference>
<organism evidence="4 5">
    <name type="scientific">Deinococcus aquiradiocola</name>
    <dbReference type="NCBI Taxonomy" id="393059"/>
    <lineage>
        <taxon>Bacteria</taxon>
        <taxon>Thermotogati</taxon>
        <taxon>Deinococcota</taxon>
        <taxon>Deinococci</taxon>
        <taxon>Deinococcales</taxon>
        <taxon>Deinococcaceae</taxon>
        <taxon>Deinococcus</taxon>
    </lineage>
</organism>
<dbReference type="PROSITE" id="PS51462">
    <property type="entry name" value="NUDIX"/>
    <property type="match status" value="1"/>
</dbReference>
<evidence type="ECO:0000256" key="1">
    <source>
        <dbReference type="ARBA" id="ARBA00001946"/>
    </source>
</evidence>
<dbReference type="Gene3D" id="3.90.79.10">
    <property type="entry name" value="Nucleoside Triphosphate Pyrophosphohydrolase"/>
    <property type="match status" value="1"/>
</dbReference>
<evidence type="ECO:0000256" key="2">
    <source>
        <dbReference type="ARBA" id="ARBA00022801"/>
    </source>
</evidence>
<keyword evidence="5" id="KW-1185">Reference proteome</keyword>
<accession>A0A917P3Y3</accession>
<evidence type="ECO:0000313" key="5">
    <source>
        <dbReference type="Proteomes" id="UP000635726"/>
    </source>
</evidence>
<dbReference type="InterPro" id="IPR015797">
    <property type="entry name" value="NUDIX_hydrolase-like_dom_sf"/>
</dbReference>
<gene>
    <name evidence="4" type="ORF">GCM10008939_00230</name>
</gene>
<dbReference type="AlphaFoldDB" id="A0A917P3Y3"/>
<comment type="cofactor">
    <cofactor evidence="1">
        <name>Mg(2+)</name>
        <dbReference type="ChEBI" id="CHEBI:18420"/>
    </cofactor>
</comment>
<dbReference type="EMBL" id="BMOE01000001">
    <property type="protein sequence ID" value="GGJ60454.1"/>
    <property type="molecule type" value="Genomic_DNA"/>
</dbReference>
<reference evidence="4" key="2">
    <citation type="submission" date="2020-09" db="EMBL/GenBank/DDBJ databases">
        <authorList>
            <person name="Sun Q."/>
            <person name="Ohkuma M."/>
        </authorList>
    </citation>
    <scope>NUCLEOTIDE SEQUENCE</scope>
    <source>
        <strain evidence="4">JCM 14371</strain>
    </source>
</reference>
<dbReference type="RefSeq" id="WP_188960219.1">
    <property type="nucleotide sequence ID" value="NZ_BMOE01000001.1"/>
</dbReference>
<dbReference type="SUPFAM" id="SSF55811">
    <property type="entry name" value="Nudix"/>
    <property type="match status" value="1"/>
</dbReference>
<feature type="domain" description="Nudix hydrolase" evidence="3">
    <location>
        <begin position="6"/>
        <end position="134"/>
    </location>
</feature>
<protein>
    <recommendedName>
        <fullName evidence="3">Nudix hydrolase domain-containing protein</fullName>
    </recommendedName>
</protein>
<sequence>MADAQAFHLVSWLILMRADGRVLLARRAPGQLGEGRWGLPGGHAHDTETLAQAAVREAWEEVGVQADARHAVPLGAVRYVDGDVRGLDVYFRVTAWRHDPYPRAECSEVAWFMPHDLPPDVLPWLPDTLPRLLDAPPGSAWLSETLH</sequence>
<proteinExistence type="predicted"/>
<reference evidence="4" key="1">
    <citation type="journal article" date="2014" name="Int. J. Syst. Evol. Microbiol.">
        <title>Complete genome sequence of Corynebacterium casei LMG S-19264T (=DSM 44701T), isolated from a smear-ripened cheese.</title>
        <authorList>
            <consortium name="US DOE Joint Genome Institute (JGI-PGF)"/>
            <person name="Walter F."/>
            <person name="Albersmeier A."/>
            <person name="Kalinowski J."/>
            <person name="Ruckert C."/>
        </authorList>
    </citation>
    <scope>NUCLEOTIDE SEQUENCE</scope>
    <source>
        <strain evidence="4">JCM 14371</strain>
    </source>
</reference>
<evidence type="ECO:0000259" key="3">
    <source>
        <dbReference type="PROSITE" id="PS51462"/>
    </source>
</evidence>
<dbReference type="PANTHER" id="PTHR43046:SF16">
    <property type="entry name" value="ADP-RIBOSE PYROPHOSPHATASE YJHB-RELATED"/>
    <property type="match status" value="1"/>
</dbReference>
<dbReference type="Proteomes" id="UP000635726">
    <property type="component" value="Unassembled WGS sequence"/>
</dbReference>
<comment type="caution">
    <text evidence="4">The sequence shown here is derived from an EMBL/GenBank/DDBJ whole genome shotgun (WGS) entry which is preliminary data.</text>
</comment>
<keyword evidence="2" id="KW-0378">Hydrolase</keyword>
<dbReference type="GO" id="GO:0016787">
    <property type="term" value="F:hydrolase activity"/>
    <property type="evidence" value="ECO:0007669"/>
    <property type="project" value="UniProtKB-KW"/>
</dbReference>
<name>A0A917P3Y3_9DEIO</name>